<organism evidence="1 2">
    <name type="scientific">Rhodoferax koreensis</name>
    <dbReference type="NCBI Taxonomy" id="1842727"/>
    <lineage>
        <taxon>Bacteria</taxon>
        <taxon>Pseudomonadati</taxon>
        <taxon>Pseudomonadota</taxon>
        <taxon>Betaproteobacteria</taxon>
        <taxon>Burkholderiales</taxon>
        <taxon>Comamonadaceae</taxon>
        <taxon>Rhodoferax</taxon>
    </lineage>
</organism>
<sequence>MQYEPRRPYFAQRVGATITANCNDQAVIDSDLLMASLCGIEAFWYLMYPSEPNFLAPGKGTEDAVFTAGMNGGYKGYLVSPHRSKVKHAFIMEGYRTWSSPALAADWDSYSSVLAARMLEADYHQYNGRPILALFDAASFVAQTGGGVLATAQAAIASLRTKVQALGGQNPYIVSLDSTYTNLGFDAFSGYFTYSNQGQVAKTYADLTAVAVARWNALKASGSQIIPQITSGLDWTPRVGSGSPYVGGESVAGTAYAMPTTAQYLAHVQAAKTFIESFPGNCESGIGLHYAWNEFSEGGWICPSAADNYGDRIRGIAAMQGAPGLPSAQINMAFQSLLRAV</sequence>
<dbReference type="KEGG" id="rhy:RD110_08070"/>
<name>A0A1P8JTS4_9BURK</name>
<dbReference type="Gene3D" id="3.20.20.80">
    <property type="entry name" value="Glycosidases"/>
    <property type="match status" value="1"/>
</dbReference>
<dbReference type="Proteomes" id="UP000186609">
    <property type="component" value="Chromosome"/>
</dbReference>
<keyword evidence="2" id="KW-1185">Reference proteome</keyword>
<dbReference type="STRING" id="1842727.RD110_08070"/>
<accession>A0A1P8JTS4</accession>
<dbReference type="EMBL" id="CP019236">
    <property type="protein sequence ID" value="APW37159.1"/>
    <property type="molecule type" value="Genomic_DNA"/>
</dbReference>
<reference evidence="1 2" key="1">
    <citation type="submission" date="2017-01" db="EMBL/GenBank/DDBJ databases">
        <authorList>
            <person name="Mah S.A."/>
            <person name="Swanson W.J."/>
            <person name="Moy G.W."/>
            <person name="Vacquier V.D."/>
        </authorList>
    </citation>
    <scope>NUCLEOTIDE SEQUENCE [LARGE SCALE GENOMIC DNA]</scope>
    <source>
        <strain evidence="1 2">DCY110</strain>
    </source>
</reference>
<gene>
    <name evidence="1" type="ORF">RD110_08070</name>
</gene>
<proteinExistence type="predicted"/>
<evidence type="ECO:0000313" key="2">
    <source>
        <dbReference type="Proteomes" id="UP000186609"/>
    </source>
</evidence>
<evidence type="ECO:0000313" key="1">
    <source>
        <dbReference type="EMBL" id="APW37159.1"/>
    </source>
</evidence>
<protein>
    <submittedName>
        <fullName evidence="1">Uncharacterized protein</fullName>
    </submittedName>
</protein>
<dbReference type="AlphaFoldDB" id="A0A1P8JTS4"/>